<name>A0ABD6ATM8_9EURY</name>
<organism evidence="1 2">
    <name type="scientific">Halomarina rubra</name>
    <dbReference type="NCBI Taxonomy" id="2071873"/>
    <lineage>
        <taxon>Archaea</taxon>
        <taxon>Methanobacteriati</taxon>
        <taxon>Methanobacteriota</taxon>
        <taxon>Stenosarchaea group</taxon>
        <taxon>Halobacteria</taxon>
        <taxon>Halobacteriales</taxon>
        <taxon>Natronomonadaceae</taxon>
        <taxon>Halomarina</taxon>
    </lineage>
</organism>
<evidence type="ECO:0000313" key="1">
    <source>
        <dbReference type="EMBL" id="MFD1512972.1"/>
    </source>
</evidence>
<keyword evidence="2" id="KW-1185">Reference proteome</keyword>
<dbReference type="EMBL" id="JBHUDC010000003">
    <property type="protein sequence ID" value="MFD1512972.1"/>
    <property type="molecule type" value="Genomic_DNA"/>
</dbReference>
<dbReference type="AlphaFoldDB" id="A0ABD6ATM8"/>
<proteinExistence type="predicted"/>
<protein>
    <recommendedName>
        <fullName evidence="3">Small CPxCG-related zinc finger protein</fullName>
    </recommendedName>
</protein>
<gene>
    <name evidence="1" type="ORF">ACFSBT_06725</name>
</gene>
<evidence type="ECO:0000313" key="2">
    <source>
        <dbReference type="Proteomes" id="UP001597187"/>
    </source>
</evidence>
<accession>A0ABD6ATM8</accession>
<evidence type="ECO:0008006" key="3">
    <source>
        <dbReference type="Google" id="ProtNLM"/>
    </source>
</evidence>
<reference evidence="1 2" key="1">
    <citation type="journal article" date="2019" name="Int. J. Syst. Evol. Microbiol.">
        <title>The Global Catalogue of Microorganisms (GCM) 10K type strain sequencing project: providing services to taxonomists for standard genome sequencing and annotation.</title>
        <authorList>
            <consortium name="The Broad Institute Genomics Platform"/>
            <consortium name="The Broad Institute Genome Sequencing Center for Infectious Disease"/>
            <person name="Wu L."/>
            <person name="Ma J."/>
        </authorList>
    </citation>
    <scope>NUCLEOTIDE SEQUENCE [LARGE SCALE GENOMIC DNA]</scope>
    <source>
        <strain evidence="1 2">CGMCC 1.12563</strain>
    </source>
</reference>
<dbReference type="RefSeq" id="WP_250872945.1">
    <property type="nucleotide sequence ID" value="NZ_JALXFV010000003.1"/>
</dbReference>
<comment type="caution">
    <text evidence="1">The sequence shown here is derived from an EMBL/GenBank/DDBJ whole genome shotgun (WGS) entry which is preliminary data.</text>
</comment>
<dbReference type="Proteomes" id="UP001597187">
    <property type="component" value="Unassembled WGS sequence"/>
</dbReference>
<sequence>MSAMSQPRVRTADPEPLARRATACPECEEALVEGQGLVACVGCAWTGRYE</sequence>